<dbReference type="GO" id="GO:0006144">
    <property type="term" value="P:purine nucleobase metabolic process"/>
    <property type="evidence" value="ECO:0007669"/>
    <property type="project" value="UniProtKB-KW"/>
</dbReference>
<dbReference type="Proteomes" id="UP000314011">
    <property type="component" value="Unassembled WGS sequence"/>
</dbReference>
<protein>
    <submittedName>
        <fullName evidence="5">Ureidoglycolate lyase</fullName>
    </submittedName>
</protein>
<accession>A0A5C5G944</accession>
<organism evidence="5 6">
    <name type="scientific">Pelagovum pacificum</name>
    <dbReference type="NCBI Taxonomy" id="2588711"/>
    <lineage>
        <taxon>Bacteria</taxon>
        <taxon>Pseudomonadati</taxon>
        <taxon>Pseudomonadota</taxon>
        <taxon>Alphaproteobacteria</taxon>
        <taxon>Rhodobacterales</taxon>
        <taxon>Paracoccaceae</taxon>
        <taxon>Pelagovum</taxon>
    </lineage>
</organism>
<keyword evidence="6" id="KW-1185">Reference proteome</keyword>
<evidence type="ECO:0000313" key="6">
    <source>
        <dbReference type="Proteomes" id="UP000314011"/>
    </source>
</evidence>
<dbReference type="InterPro" id="IPR007247">
    <property type="entry name" value="Ureidogly_lyase"/>
</dbReference>
<dbReference type="PANTHER" id="PTHR21221:SF1">
    <property type="entry name" value="UREIDOGLYCOLATE LYASE"/>
    <property type="match status" value="1"/>
</dbReference>
<evidence type="ECO:0000256" key="2">
    <source>
        <dbReference type="ARBA" id="ARBA00022631"/>
    </source>
</evidence>
<evidence type="ECO:0000256" key="4">
    <source>
        <dbReference type="ARBA" id="ARBA00047684"/>
    </source>
</evidence>
<dbReference type="Pfam" id="PF04115">
    <property type="entry name" value="Ureidogly_lyase"/>
    <property type="match status" value="1"/>
</dbReference>
<sequence length="162" mass="17565">MTREIELRPLTATAFAPFGDVLEPDGQPDKMINEGNCGRFHDRARLFFGPGGEAGISIFDAGARELPYRFDLVERHPLGSQAFLPMGGTRSIFIVCPDEDGVPGAPLAFLGNAGQGVNILANTWHGVCTPLDDRGVYAVVDWIGSEPNLQEYRFDAAWTVVG</sequence>
<comment type="caution">
    <text evidence="5">The sequence shown here is derived from an EMBL/GenBank/DDBJ whole genome shotgun (WGS) entry which is preliminary data.</text>
</comment>
<keyword evidence="3 5" id="KW-0456">Lyase</keyword>
<reference evidence="5 6" key="1">
    <citation type="submission" date="2019-06" db="EMBL/GenBank/DDBJ databases">
        <title>Genome of new Rhodobacteraceae sp. SM1903.</title>
        <authorList>
            <person name="Ren X."/>
        </authorList>
    </citation>
    <scope>NUCLEOTIDE SEQUENCE [LARGE SCALE GENOMIC DNA]</scope>
    <source>
        <strain evidence="5 6">SM1903</strain>
    </source>
</reference>
<dbReference type="AlphaFoldDB" id="A0A5C5G944"/>
<comment type="subunit">
    <text evidence="1">Homodimer.</text>
</comment>
<dbReference type="PIRSF" id="PIRSF017306">
    <property type="entry name" value="Ureidogly_hydro"/>
    <property type="match status" value="1"/>
</dbReference>
<evidence type="ECO:0000256" key="1">
    <source>
        <dbReference type="ARBA" id="ARBA00011738"/>
    </source>
</evidence>
<name>A0A5C5G944_9RHOB</name>
<dbReference type="GO" id="GO:0000256">
    <property type="term" value="P:allantoin catabolic process"/>
    <property type="evidence" value="ECO:0007669"/>
    <property type="project" value="InterPro"/>
</dbReference>
<dbReference type="InterPro" id="IPR024060">
    <property type="entry name" value="Ureidoglycolate_lyase_dom_sf"/>
</dbReference>
<dbReference type="GO" id="GO:0050385">
    <property type="term" value="F:ureidoglycolate lyase activity"/>
    <property type="evidence" value="ECO:0007669"/>
    <property type="project" value="UniProtKB-EC"/>
</dbReference>
<evidence type="ECO:0000313" key="5">
    <source>
        <dbReference type="EMBL" id="TNY31241.1"/>
    </source>
</evidence>
<keyword evidence="2" id="KW-0659">Purine metabolism</keyword>
<dbReference type="EMBL" id="VFFF01000002">
    <property type="protein sequence ID" value="TNY31241.1"/>
    <property type="molecule type" value="Genomic_DNA"/>
</dbReference>
<dbReference type="PANTHER" id="PTHR21221">
    <property type="entry name" value="UREIDOGLYCOLATE HYDROLASE"/>
    <property type="match status" value="1"/>
</dbReference>
<dbReference type="SUPFAM" id="SSF51182">
    <property type="entry name" value="RmlC-like cupins"/>
    <property type="match status" value="1"/>
</dbReference>
<dbReference type="Gene3D" id="2.60.120.480">
    <property type="entry name" value="Ureidoglycolate hydrolase"/>
    <property type="match status" value="1"/>
</dbReference>
<dbReference type="OrthoDB" id="9804602at2"/>
<proteinExistence type="predicted"/>
<dbReference type="InterPro" id="IPR011051">
    <property type="entry name" value="RmlC_Cupin_sf"/>
</dbReference>
<dbReference type="InterPro" id="IPR047233">
    <property type="entry name" value="UAH_cupin"/>
</dbReference>
<evidence type="ECO:0000256" key="3">
    <source>
        <dbReference type="ARBA" id="ARBA00023239"/>
    </source>
</evidence>
<dbReference type="CDD" id="cd20298">
    <property type="entry name" value="cupin_UAH"/>
    <property type="match status" value="1"/>
</dbReference>
<dbReference type="GO" id="GO:0004848">
    <property type="term" value="F:ureidoglycolate hydrolase activity"/>
    <property type="evidence" value="ECO:0007669"/>
    <property type="project" value="InterPro"/>
</dbReference>
<gene>
    <name evidence="5" type="ORF">FHY64_14515</name>
</gene>
<dbReference type="RefSeq" id="WP_140196063.1">
    <property type="nucleotide sequence ID" value="NZ_CP065915.1"/>
</dbReference>
<comment type="catalytic activity">
    <reaction evidence="4">
        <text>(S)-ureidoglycolate = urea + glyoxylate</text>
        <dbReference type="Rhea" id="RHEA:11304"/>
        <dbReference type="ChEBI" id="CHEBI:16199"/>
        <dbReference type="ChEBI" id="CHEBI:36655"/>
        <dbReference type="ChEBI" id="CHEBI:57296"/>
        <dbReference type="EC" id="4.3.2.3"/>
    </reaction>
</comment>